<feature type="signal peptide" evidence="1">
    <location>
        <begin position="1"/>
        <end position="22"/>
    </location>
</feature>
<dbReference type="EMBL" id="BMHT01000003">
    <property type="protein sequence ID" value="GGF06900.1"/>
    <property type="molecule type" value="Genomic_DNA"/>
</dbReference>
<dbReference type="SUPFAM" id="SSF51126">
    <property type="entry name" value="Pectin lyase-like"/>
    <property type="match status" value="1"/>
</dbReference>
<protein>
    <recommendedName>
        <fullName evidence="4">T9SS C-terminal target domain-containing protein</fullName>
    </recommendedName>
</protein>
<comment type="caution">
    <text evidence="2">The sequence shown here is derived from an EMBL/GenBank/DDBJ whole genome shotgun (WGS) entry which is preliminary data.</text>
</comment>
<proteinExistence type="predicted"/>
<name>A0ABQ1U2F5_9BACT</name>
<organism evidence="2 3">
    <name type="scientific">Hymenobacter cavernae</name>
    <dbReference type="NCBI Taxonomy" id="2044852"/>
    <lineage>
        <taxon>Bacteria</taxon>
        <taxon>Pseudomonadati</taxon>
        <taxon>Bacteroidota</taxon>
        <taxon>Cytophagia</taxon>
        <taxon>Cytophagales</taxon>
        <taxon>Hymenobacteraceae</taxon>
        <taxon>Hymenobacter</taxon>
    </lineage>
</organism>
<evidence type="ECO:0008006" key="4">
    <source>
        <dbReference type="Google" id="ProtNLM"/>
    </source>
</evidence>
<reference evidence="3" key="1">
    <citation type="journal article" date="2019" name="Int. J. Syst. Evol. Microbiol.">
        <title>The Global Catalogue of Microorganisms (GCM) 10K type strain sequencing project: providing services to taxonomists for standard genome sequencing and annotation.</title>
        <authorList>
            <consortium name="The Broad Institute Genomics Platform"/>
            <consortium name="The Broad Institute Genome Sequencing Center for Infectious Disease"/>
            <person name="Wu L."/>
            <person name="Ma J."/>
        </authorList>
    </citation>
    <scope>NUCLEOTIDE SEQUENCE [LARGE SCALE GENOMIC DNA]</scope>
    <source>
        <strain evidence="3">CGMCC 1.15197</strain>
    </source>
</reference>
<dbReference type="InterPro" id="IPR011050">
    <property type="entry name" value="Pectin_lyase_fold/virulence"/>
</dbReference>
<gene>
    <name evidence="2" type="ORF">GCM10011383_17410</name>
</gene>
<evidence type="ECO:0000256" key="1">
    <source>
        <dbReference type="SAM" id="SignalP"/>
    </source>
</evidence>
<sequence>MRMKFILPLTLSFLITAAHVQAQAPELAYSAPIMITQGGTYTGNYRSLSSSVPCVVIVTNEPVILENCTLVGAGDLIQATGGSNLTVRKCRGYGLEPTEDNRPRGRFVDAYQAKQLVVEHNYLEHTTGILANRWSGDGSAQQTLTVRYNQGLNCDGRFRNGGKEHRSFVQLNTVQNLAGIDVSFNEFRNEPNESAVEDNINFYNSSGTAGSPARVHDNYVQGAYPYPATDSHFTGTGMTTDGDGTTSATTTAYLEAYNNQFVSICNAGMNIAAGHDVSYHDNRIITSGLLPDGTRLNATYAAASIFNGYGKPGSVFFGNKIENNTIGYVKSGYNFPYTDRHDQDVVTGGNLMPMIGNNHLPNTPITIQTEQNEWSLWQQKLQQQQLYVGPLATITLAAKLGTTSMAKPVAQELYTLTGRQLWQRPYSEKLDWSQLQPGVYVLRIRHQDGSAKSEKLMIK</sequence>
<evidence type="ECO:0000313" key="2">
    <source>
        <dbReference type="EMBL" id="GGF06900.1"/>
    </source>
</evidence>
<evidence type="ECO:0000313" key="3">
    <source>
        <dbReference type="Proteomes" id="UP000632273"/>
    </source>
</evidence>
<keyword evidence="3" id="KW-1185">Reference proteome</keyword>
<feature type="chain" id="PRO_5045867772" description="T9SS C-terminal target domain-containing protein" evidence="1">
    <location>
        <begin position="23"/>
        <end position="459"/>
    </location>
</feature>
<dbReference type="Proteomes" id="UP000632273">
    <property type="component" value="Unassembled WGS sequence"/>
</dbReference>
<keyword evidence="1" id="KW-0732">Signal</keyword>
<accession>A0ABQ1U2F5</accession>